<organism evidence="2 3">
    <name type="scientific">Ephemeroptericola cinctiostellae</name>
    <dbReference type="NCBI Taxonomy" id="2268024"/>
    <lineage>
        <taxon>Bacteria</taxon>
        <taxon>Pseudomonadati</taxon>
        <taxon>Pseudomonadota</taxon>
        <taxon>Betaproteobacteria</taxon>
        <taxon>Burkholderiales</taxon>
        <taxon>Burkholderiaceae</taxon>
        <taxon>Ephemeroptericola</taxon>
    </lineage>
</organism>
<feature type="transmembrane region" description="Helical" evidence="1">
    <location>
        <begin position="6"/>
        <end position="26"/>
    </location>
</feature>
<accession>A0A345D918</accession>
<sequence>MIPNFYFLRGFVRVIYGTTSILICLYKQWLVGFVGLLREVFYLLHGTKKSARCRAD</sequence>
<keyword evidence="1" id="KW-1133">Transmembrane helix</keyword>
<keyword evidence="3" id="KW-1185">Reference proteome</keyword>
<proteinExistence type="predicted"/>
<evidence type="ECO:0000256" key="1">
    <source>
        <dbReference type="SAM" id="Phobius"/>
    </source>
</evidence>
<dbReference type="AlphaFoldDB" id="A0A345D918"/>
<dbReference type="Proteomes" id="UP000252182">
    <property type="component" value="Chromosome"/>
</dbReference>
<keyword evidence="1" id="KW-0812">Transmembrane</keyword>
<reference evidence="3" key="1">
    <citation type="submission" date="2018-07" db="EMBL/GenBank/DDBJ databases">
        <authorList>
            <person name="Kim H."/>
        </authorList>
    </citation>
    <scope>NUCLEOTIDE SEQUENCE [LARGE SCALE GENOMIC DNA]</scope>
    <source>
        <strain evidence="3">F02</strain>
    </source>
</reference>
<keyword evidence="1" id="KW-0472">Membrane</keyword>
<gene>
    <name evidence="2" type="ORF">DTO96_100567</name>
</gene>
<evidence type="ECO:0000313" key="2">
    <source>
        <dbReference type="EMBL" id="AXF84856.1"/>
    </source>
</evidence>
<dbReference type="KEGG" id="hyf:DTO96_100567"/>
<name>A0A345D918_9BURK</name>
<evidence type="ECO:0000313" key="3">
    <source>
        <dbReference type="Proteomes" id="UP000252182"/>
    </source>
</evidence>
<dbReference type="EMBL" id="CP031124">
    <property type="protein sequence ID" value="AXF84856.1"/>
    <property type="molecule type" value="Genomic_DNA"/>
</dbReference>
<protein>
    <submittedName>
        <fullName evidence="2">Uncharacterized protein</fullName>
    </submittedName>
</protein>